<reference evidence="5" key="1">
    <citation type="submission" date="2017-12" db="EMBL/GenBank/DDBJ databases">
        <title>Genomic analysis of Paracoccus sp. CBA4604.</title>
        <authorList>
            <person name="Roh S.W."/>
            <person name="Kim J.Y."/>
            <person name="Kim J.S."/>
        </authorList>
    </citation>
    <scope>NUCLEOTIDE SEQUENCE [LARGE SCALE GENOMIC DNA]</scope>
    <source>
        <strain evidence="5">CBA4604</strain>
    </source>
</reference>
<name>A0A2K9ME05_9RHOB</name>
<evidence type="ECO:0000259" key="3">
    <source>
        <dbReference type="Pfam" id="PF12146"/>
    </source>
</evidence>
<keyword evidence="2" id="KW-0812">Transmembrane</keyword>
<keyword evidence="2" id="KW-1133">Transmembrane helix</keyword>
<keyword evidence="2" id="KW-0472">Membrane</keyword>
<sequence length="366" mass="39246">MRWPRSCVAKRNAASGRSAPKKGSRAAGKPARGKPAAPPRRRGRVVAVMLSLLAVLLLVLGLIWAFAPRENGSFDPPPVADLPENLDSWLYAEESGIRPDVARRIVWGGRPGVKTPIALIYLHGFSATSQELRPVPDLIAAWRGANLYFARLTGHGMDGGSLDNARVDDWARDVAEAIAIGQRLGEKVVVIGTSTGGTLAALAARDPELGPAIDAVVLVSPNFAMQARGLFLLRQPLARHWLPLIAGRERCFEPRNDAHRDYWTSCYPPTAALSMAAMVAEARRADYSTATQPLLALFSDADRIVDPKATEAVLQGWGGQVTRVSVTLGPGDDPDSHVIAGDILSPGQTAPLATRINGWITQIFGE</sequence>
<dbReference type="Proteomes" id="UP000234882">
    <property type="component" value="Chromosome"/>
</dbReference>
<feature type="region of interest" description="Disordered" evidence="1">
    <location>
        <begin position="1"/>
        <end position="39"/>
    </location>
</feature>
<dbReference type="Pfam" id="PF12146">
    <property type="entry name" value="Hydrolase_4"/>
    <property type="match status" value="1"/>
</dbReference>
<dbReference type="InterPro" id="IPR022742">
    <property type="entry name" value="Hydrolase_4"/>
</dbReference>
<dbReference type="SUPFAM" id="SSF53474">
    <property type="entry name" value="alpha/beta-Hydrolases"/>
    <property type="match status" value="1"/>
</dbReference>
<gene>
    <name evidence="4" type="ORF">CYR75_05935</name>
</gene>
<feature type="transmembrane region" description="Helical" evidence="2">
    <location>
        <begin position="45"/>
        <end position="67"/>
    </location>
</feature>
<evidence type="ECO:0000256" key="2">
    <source>
        <dbReference type="SAM" id="Phobius"/>
    </source>
</evidence>
<dbReference type="GO" id="GO:0016787">
    <property type="term" value="F:hydrolase activity"/>
    <property type="evidence" value="ECO:0007669"/>
    <property type="project" value="UniProtKB-KW"/>
</dbReference>
<evidence type="ECO:0000313" key="4">
    <source>
        <dbReference type="EMBL" id="AUM73887.1"/>
    </source>
</evidence>
<dbReference type="AlphaFoldDB" id="A0A2K9ME05"/>
<dbReference type="KEGG" id="paru:CYR75_05935"/>
<proteinExistence type="predicted"/>
<dbReference type="EMBL" id="CP025583">
    <property type="protein sequence ID" value="AUM73887.1"/>
    <property type="molecule type" value="Genomic_DNA"/>
</dbReference>
<protein>
    <submittedName>
        <fullName evidence="4">Alpha/beta hydrolase</fullName>
    </submittedName>
</protein>
<evidence type="ECO:0000313" key="5">
    <source>
        <dbReference type="Proteomes" id="UP000234882"/>
    </source>
</evidence>
<feature type="domain" description="Serine aminopeptidase S33" evidence="3">
    <location>
        <begin position="119"/>
        <end position="320"/>
    </location>
</feature>
<keyword evidence="5" id="KW-1185">Reference proteome</keyword>
<evidence type="ECO:0000256" key="1">
    <source>
        <dbReference type="SAM" id="MobiDB-lite"/>
    </source>
</evidence>
<dbReference type="Gene3D" id="3.40.50.1820">
    <property type="entry name" value="alpha/beta hydrolase"/>
    <property type="match status" value="1"/>
</dbReference>
<keyword evidence="4" id="KW-0378">Hydrolase</keyword>
<dbReference type="InterPro" id="IPR029058">
    <property type="entry name" value="AB_hydrolase_fold"/>
</dbReference>
<feature type="compositionally biased region" description="Low complexity" evidence="1">
    <location>
        <begin position="25"/>
        <end position="35"/>
    </location>
</feature>
<organism evidence="4 5">
    <name type="scientific">Paracoccus jeotgali</name>
    <dbReference type="NCBI Taxonomy" id="2065379"/>
    <lineage>
        <taxon>Bacteria</taxon>
        <taxon>Pseudomonadati</taxon>
        <taxon>Pseudomonadota</taxon>
        <taxon>Alphaproteobacteria</taxon>
        <taxon>Rhodobacterales</taxon>
        <taxon>Paracoccaceae</taxon>
        <taxon>Paracoccus</taxon>
    </lineage>
</organism>
<accession>A0A2K9ME05</accession>